<evidence type="ECO:0000313" key="2">
    <source>
        <dbReference type="EMBL" id="KAF2836794.1"/>
    </source>
</evidence>
<keyword evidence="3" id="KW-1185">Reference proteome</keyword>
<dbReference type="Gene3D" id="3.40.50.1110">
    <property type="entry name" value="SGNH hydrolase"/>
    <property type="match status" value="1"/>
</dbReference>
<dbReference type="GO" id="GO:0016788">
    <property type="term" value="F:hydrolase activity, acting on ester bonds"/>
    <property type="evidence" value="ECO:0007669"/>
    <property type="project" value="InterPro"/>
</dbReference>
<accession>A0A9P4S6D2</accession>
<comment type="caution">
    <text evidence="2">The sequence shown here is derived from an EMBL/GenBank/DDBJ whole genome shotgun (WGS) entry which is preliminary data.</text>
</comment>
<dbReference type="InterPro" id="IPR036514">
    <property type="entry name" value="SGNH_hydro_sf"/>
</dbReference>
<name>A0A9P4S6D2_9PEZI</name>
<dbReference type="Proteomes" id="UP000799429">
    <property type="component" value="Unassembled WGS sequence"/>
</dbReference>
<keyword evidence="2" id="KW-0378">Hydrolase</keyword>
<organism evidence="2 3">
    <name type="scientific">Patellaria atrata CBS 101060</name>
    <dbReference type="NCBI Taxonomy" id="1346257"/>
    <lineage>
        <taxon>Eukaryota</taxon>
        <taxon>Fungi</taxon>
        <taxon>Dikarya</taxon>
        <taxon>Ascomycota</taxon>
        <taxon>Pezizomycotina</taxon>
        <taxon>Dothideomycetes</taxon>
        <taxon>Dothideomycetes incertae sedis</taxon>
        <taxon>Patellariales</taxon>
        <taxon>Patellariaceae</taxon>
        <taxon>Patellaria</taxon>
    </lineage>
</organism>
<dbReference type="OrthoDB" id="671439at2759"/>
<feature type="domain" description="SGNH hydrolase-type esterase" evidence="1">
    <location>
        <begin position="7"/>
        <end position="185"/>
    </location>
</feature>
<dbReference type="InterPro" id="IPR045136">
    <property type="entry name" value="Iah1-like"/>
</dbReference>
<reference evidence="2" key="1">
    <citation type="journal article" date="2020" name="Stud. Mycol.">
        <title>101 Dothideomycetes genomes: a test case for predicting lifestyles and emergence of pathogens.</title>
        <authorList>
            <person name="Haridas S."/>
            <person name="Albert R."/>
            <person name="Binder M."/>
            <person name="Bloem J."/>
            <person name="Labutti K."/>
            <person name="Salamov A."/>
            <person name="Andreopoulos B."/>
            <person name="Baker S."/>
            <person name="Barry K."/>
            <person name="Bills G."/>
            <person name="Bluhm B."/>
            <person name="Cannon C."/>
            <person name="Castanera R."/>
            <person name="Culley D."/>
            <person name="Daum C."/>
            <person name="Ezra D."/>
            <person name="Gonzalez J."/>
            <person name="Henrissat B."/>
            <person name="Kuo A."/>
            <person name="Liang C."/>
            <person name="Lipzen A."/>
            <person name="Lutzoni F."/>
            <person name="Magnuson J."/>
            <person name="Mondo S."/>
            <person name="Nolan M."/>
            <person name="Ohm R."/>
            <person name="Pangilinan J."/>
            <person name="Park H.-J."/>
            <person name="Ramirez L."/>
            <person name="Alfaro M."/>
            <person name="Sun H."/>
            <person name="Tritt A."/>
            <person name="Yoshinaga Y."/>
            <person name="Zwiers L.-H."/>
            <person name="Turgeon B."/>
            <person name="Goodwin S."/>
            <person name="Spatafora J."/>
            <person name="Crous P."/>
            <person name="Grigoriev I."/>
        </authorList>
    </citation>
    <scope>NUCLEOTIDE SEQUENCE</scope>
    <source>
        <strain evidence="2">CBS 101060</strain>
    </source>
</reference>
<proteinExistence type="predicted"/>
<dbReference type="InterPro" id="IPR013830">
    <property type="entry name" value="SGNH_hydro"/>
</dbReference>
<protein>
    <submittedName>
        <fullName evidence="2">SGNH hydrolase</fullName>
    </submittedName>
</protein>
<dbReference type="AlphaFoldDB" id="A0A9P4S6D2"/>
<dbReference type="PANTHER" id="PTHR14209">
    <property type="entry name" value="ISOAMYL ACETATE-HYDROLYZING ESTERASE 1"/>
    <property type="match status" value="1"/>
</dbReference>
<dbReference type="CDD" id="cd01838">
    <property type="entry name" value="Isoamyl_acetate_hydrolase_like"/>
    <property type="match status" value="1"/>
</dbReference>
<dbReference type="Pfam" id="PF13472">
    <property type="entry name" value="Lipase_GDSL_2"/>
    <property type="match status" value="1"/>
</dbReference>
<gene>
    <name evidence="2" type="ORF">M501DRAFT_996467</name>
</gene>
<dbReference type="EMBL" id="MU006102">
    <property type="protein sequence ID" value="KAF2836794.1"/>
    <property type="molecule type" value="Genomic_DNA"/>
</dbReference>
<dbReference type="SUPFAM" id="SSF52266">
    <property type="entry name" value="SGNH hydrolase"/>
    <property type="match status" value="1"/>
</dbReference>
<evidence type="ECO:0000259" key="1">
    <source>
        <dbReference type="Pfam" id="PF13472"/>
    </source>
</evidence>
<dbReference type="PANTHER" id="PTHR14209:SF19">
    <property type="entry name" value="ISOAMYL ACETATE-HYDROLYZING ESTERASE 1 HOMOLOG"/>
    <property type="match status" value="1"/>
</dbReference>
<evidence type="ECO:0000313" key="3">
    <source>
        <dbReference type="Proteomes" id="UP000799429"/>
    </source>
</evidence>
<sequence length="271" mass="30389">MYPQFILFGDSITQFSDVQGRGFAFAPALQEAYSRRLDVVNRGFSGYNTVQALKILPKILPPPSHTKILFMTIFFGANDAALPYPPDPDGRPLQSIPLDLYKQNLRAILTHPALLAHNPHIILITPPPVDEWQFVVLSTDGEMRRNSTTTAQYAEAVREVGEEVRKQGADVRVLDLWALMMASAGYHAPPQPQINSPLPGSRKLPQNLKLKQLLHDGLHFNGPAYSGLFSRLMELVRKEWPGDAPEAMELVLPAWDDRSKWMKGEDWDLGV</sequence>